<gene>
    <name evidence="2" type="primary">Nfu_g_1_024638</name>
</gene>
<feature type="non-terminal residue" evidence="2">
    <location>
        <position position="126"/>
    </location>
</feature>
<evidence type="ECO:0000256" key="1">
    <source>
        <dbReference type="SAM" id="MobiDB-lite"/>
    </source>
</evidence>
<accession>A0A1A8QJE4</accession>
<name>A0A1A8QJE4_9TELE</name>
<reference evidence="2" key="2">
    <citation type="submission" date="2016-06" db="EMBL/GenBank/DDBJ databases">
        <title>The genome of a short-lived fish provides insights into sex chromosome evolution and the genetic control of aging.</title>
        <authorList>
            <person name="Reichwald K."/>
            <person name="Felder M."/>
            <person name="Petzold A."/>
            <person name="Koch P."/>
            <person name="Groth M."/>
            <person name="Platzer M."/>
        </authorList>
    </citation>
    <scope>NUCLEOTIDE SEQUENCE</scope>
    <source>
        <tissue evidence="2">Brain</tissue>
    </source>
</reference>
<evidence type="ECO:0000313" key="2">
    <source>
        <dbReference type="EMBL" id="SBR93935.1"/>
    </source>
</evidence>
<dbReference type="AlphaFoldDB" id="A0A1A8QJE4"/>
<proteinExistence type="predicted"/>
<feature type="region of interest" description="Disordered" evidence="1">
    <location>
        <begin position="1"/>
        <end position="25"/>
    </location>
</feature>
<reference evidence="2" key="1">
    <citation type="submission" date="2016-05" db="EMBL/GenBank/DDBJ databases">
        <authorList>
            <person name="Lavstsen T."/>
            <person name="Jespersen J.S."/>
        </authorList>
    </citation>
    <scope>NUCLEOTIDE SEQUENCE</scope>
    <source>
        <tissue evidence="2">Brain</tissue>
    </source>
</reference>
<dbReference type="EMBL" id="HAEI01005578">
    <property type="protein sequence ID" value="SBR93935.1"/>
    <property type="molecule type" value="Transcribed_RNA"/>
</dbReference>
<organism evidence="2">
    <name type="scientific">Nothobranchius rachovii</name>
    <name type="common">bluefin notho</name>
    <dbReference type="NCBI Taxonomy" id="451742"/>
    <lineage>
        <taxon>Eukaryota</taxon>
        <taxon>Metazoa</taxon>
        <taxon>Chordata</taxon>
        <taxon>Craniata</taxon>
        <taxon>Vertebrata</taxon>
        <taxon>Euteleostomi</taxon>
        <taxon>Actinopterygii</taxon>
        <taxon>Neopterygii</taxon>
        <taxon>Teleostei</taxon>
        <taxon>Neoteleostei</taxon>
        <taxon>Acanthomorphata</taxon>
        <taxon>Ovalentaria</taxon>
        <taxon>Atherinomorphae</taxon>
        <taxon>Cyprinodontiformes</taxon>
        <taxon>Nothobranchiidae</taxon>
        <taxon>Nothobranchius</taxon>
    </lineage>
</organism>
<protein>
    <submittedName>
        <fullName evidence="2">Uncharacterized protein</fullName>
    </submittedName>
</protein>
<sequence length="126" mass="13918">RFTSQRSSPSSAFAQTSTSNNITPYSLPTMQQSSVCLPKVTIPKMLSSADKPKSFPIPVHLSTSKDINCIHGWRTQNTRCLRPIPLHQVKKTNVLQDLDQCALLNARFIANKSFVISSNGQFLGTV</sequence>
<feature type="non-terminal residue" evidence="2">
    <location>
        <position position="1"/>
    </location>
</feature>